<keyword evidence="2" id="KW-1185">Reference proteome</keyword>
<evidence type="ECO:0000313" key="1">
    <source>
        <dbReference type="EMBL" id="PHM46796.1"/>
    </source>
</evidence>
<dbReference type="SUPFAM" id="SSF141452">
    <property type="entry name" value="Hcp1-like"/>
    <property type="match status" value="1"/>
</dbReference>
<comment type="caution">
    <text evidence="1">The sequence shown here is derived from an EMBL/GenBank/DDBJ whole genome shotgun (WGS) entry which is preliminary data.</text>
</comment>
<dbReference type="NCBIfam" id="TIGR03344">
    <property type="entry name" value="VI_effect_Hcp1"/>
    <property type="match status" value="1"/>
</dbReference>
<protein>
    <recommendedName>
        <fullName evidence="3">HcpA-like protein</fullName>
    </recommendedName>
</protein>
<name>A0A2D0JKF7_9GAMM</name>
<dbReference type="Proteomes" id="UP000221980">
    <property type="component" value="Unassembled WGS sequence"/>
</dbReference>
<dbReference type="PANTHER" id="PTHR34319">
    <property type="entry name" value="MAJOR EXPORTED PROTEIN"/>
    <property type="match status" value="1"/>
</dbReference>
<evidence type="ECO:0008006" key="3">
    <source>
        <dbReference type="Google" id="ProtNLM"/>
    </source>
</evidence>
<dbReference type="RefSeq" id="WP_099115763.1">
    <property type="nucleotide sequence ID" value="NZ_CAWNQI010000063.1"/>
</dbReference>
<dbReference type="Gene3D" id="2.30.110.20">
    <property type="entry name" value="Hcp1-like"/>
    <property type="match status" value="1"/>
</dbReference>
<dbReference type="Pfam" id="PF05638">
    <property type="entry name" value="T6SS_HCP"/>
    <property type="match status" value="1"/>
</dbReference>
<accession>A0A2D0JKF7</accession>
<dbReference type="PANTHER" id="PTHR34319:SF7">
    <property type="entry name" value="HNH ENDONUCLEASE DOMAIN-CONTAINING PROTEIN"/>
    <property type="match status" value="1"/>
</dbReference>
<dbReference type="InterPro" id="IPR036624">
    <property type="entry name" value="Hcp1-lik_sf"/>
</dbReference>
<dbReference type="InterPro" id="IPR008514">
    <property type="entry name" value="T6SS_Hcp"/>
</dbReference>
<sequence>MANVIYLEIKGDNQGLISQGCSTTDSICNKYQKGHENEILVYEFSSDMSRDQNVNYQPIDIRKPIDKSSPLLSQALTKNEKLTCIFHFYRTSMQGGLELYYKVKLTGATLVRLNCFYPNSVTHNDVQPQESVSIKYESITWEHVMAGTSAYSIWEDRVY</sequence>
<evidence type="ECO:0000313" key="2">
    <source>
        <dbReference type="Proteomes" id="UP000221980"/>
    </source>
</evidence>
<dbReference type="AlphaFoldDB" id="A0A2D0JKF7"/>
<gene>
    <name evidence="1" type="ORF">Xmir_03916</name>
</gene>
<dbReference type="EMBL" id="NITZ01000030">
    <property type="protein sequence ID" value="PHM46796.1"/>
    <property type="molecule type" value="Genomic_DNA"/>
</dbReference>
<reference evidence="1 2" key="1">
    <citation type="journal article" date="2017" name="Nat. Microbiol.">
        <title>Natural product diversity associated with the nematode symbionts Photorhabdus and Xenorhabdus.</title>
        <authorList>
            <person name="Tobias N.J."/>
            <person name="Wolff H."/>
            <person name="Djahanschiri B."/>
            <person name="Grundmann F."/>
            <person name="Kronenwerth M."/>
            <person name="Shi Y.M."/>
            <person name="Simonyi S."/>
            <person name="Grun P."/>
            <person name="Shapiro-Ilan D."/>
            <person name="Pidot S.J."/>
            <person name="Stinear T.P."/>
            <person name="Ebersberger I."/>
            <person name="Bode H.B."/>
        </authorList>
    </citation>
    <scope>NUCLEOTIDE SEQUENCE [LARGE SCALE GENOMIC DNA]</scope>
    <source>
        <strain evidence="1 2">DSM 17902</strain>
    </source>
</reference>
<dbReference type="OrthoDB" id="5674026at2"/>
<organism evidence="1 2">
    <name type="scientific">Xenorhabdus miraniensis</name>
    <dbReference type="NCBI Taxonomy" id="351674"/>
    <lineage>
        <taxon>Bacteria</taxon>
        <taxon>Pseudomonadati</taxon>
        <taxon>Pseudomonadota</taxon>
        <taxon>Gammaproteobacteria</taxon>
        <taxon>Enterobacterales</taxon>
        <taxon>Morganellaceae</taxon>
        <taxon>Xenorhabdus</taxon>
    </lineage>
</organism>
<dbReference type="InterPro" id="IPR052947">
    <property type="entry name" value="T6SS_Hcp1_domain"/>
</dbReference>
<proteinExistence type="predicted"/>